<dbReference type="Proteomes" id="UP000658514">
    <property type="component" value="Unassembled WGS sequence"/>
</dbReference>
<dbReference type="Pfam" id="PF17482">
    <property type="entry name" value="Phage_sheath_1C"/>
    <property type="match status" value="1"/>
</dbReference>
<evidence type="ECO:0000313" key="5">
    <source>
        <dbReference type="Proteomes" id="UP000658514"/>
    </source>
</evidence>
<dbReference type="InterPro" id="IPR052042">
    <property type="entry name" value="Tail_sheath_structural"/>
</dbReference>
<dbReference type="RefSeq" id="WP_190548541.1">
    <property type="nucleotide sequence ID" value="NZ_CAWPNO010000050.1"/>
</dbReference>
<evidence type="ECO:0000259" key="3">
    <source>
        <dbReference type="Pfam" id="PF17482"/>
    </source>
</evidence>
<evidence type="ECO:0000313" key="4">
    <source>
        <dbReference type="EMBL" id="MBD2196612.1"/>
    </source>
</evidence>
<evidence type="ECO:0000256" key="1">
    <source>
        <dbReference type="ARBA" id="ARBA00008005"/>
    </source>
</evidence>
<reference evidence="4 5" key="1">
    <citation type="journal article" date="2020" name="ISME J.">
        <title>Comparative genomics reveals insights into cyanobacterial evolution and habitat adaptation.</title>
        <authorList>
            <person name="Chen M.Y."/>
            <person name="Teng W.K."/>
            <person name="Zhao L."/>
            <person name="Hu C.X."/>
            <person name="Zhou Y.K."/>
            <person name="Han B.P."/>
            <person name="Song L.R."/>
            <person name="Shu W.S."/>
        </authorList>
    </citation>
    <scope>NUCLEOTIDE SEQUENCE [LARGE SCALE GENOMIC DNA]</scope>
    <source>
        <strain evidence="4 5">FACHB-288</strain>
    </source>
</reference>
<dbReference type="InterPro" id="IPR035089">
    <property type="entry name" value="Phage_sheath_subtilisin"/>
</dbReference>
<comment type="similarity">
    <text evidence="1">Belongs to the myoviridae tail sheath protein family.</text>
</comment>
<gene>
    <name evidence="4" type="ORF">H6G24_14065</name>
</gene>
<feature type="domain" description="Tail sheath protein C-terminal" evidence="3">
    <location>
        <begin position="361"/>
        <end position="466"/>
    </location>
</feature>
<dbReference type="PANTHER" id="PTHR35861">
    <property type="match status" value="1"/>
</dbReference>
<evidence type="ECO:0000259" key="2">
    <source>
        <dbReference type="Pfam" id="PF04984"/>
    </source>
</evidence>
<feature type="domain" description="Tail sheath protein subtilisin-like" evidence="2">
    <location>
        <begin position="221"/>
        <end position="358"/>
    </location>
</feature>
<organism evidence="4 5">
    <name type="scientific">Calothrix parietina FACHB-288</name>
    <dbReference type="NCBI Taxonomy" id="2692896"/>
    <lineage>
        <taxon>Bacteria</taxon>
        <taxon>Bacillati</taxon>
        <taxon>Cyanobacteriota</taxon>
        <taxon>Cyanophyceae</taxon>
        <taxon>Nostocales</taxon>
        <taxon>Calotrichaceae</taxon>
        <taxon>Calothrix</taxon>
    </lineage>
</organism>
<dbReference type="PANTHER" id="PTHR35861:SF1">
    <property type="entry name" value="PHAGE TAIL SHEATH PROTEIN"/>
    <property type="match status" value="1"/>
</dbReference>
<name>A0ABR8ADK0_9CYAN</name>
<keyword evidence="5" id="KW-1185">Reference proteome</keyword>
<dbReference type="Pfam" id="PF04984">
    <property type="entry name" value="Phage_sheath_1"/>
    <property type="match status" value="1"/>
</dbReference>
<protein>
    <submittedName>
        <fullName evidence="4">Phage tail sheath subtilisin-like domain-containing protein</fullName>
    </submittedName>
</protein>
<accession>A0ABR8ADK0</accession>
<dbReference type="EMBL" id="JACJQH010000019">
    <property type="protein sequence ID" value="MBD2196612.1"/>
    <property type="molecule type" value="Genomic_DNA"/>
</dbReference>
<sequence>MTTSIFANFKGPGVRIQESTQGYRSLSIASFETVYMIGSSASGDYLTPTQVTSLTDFTNVFGASPSEASVKLFFRNNRRGLLYFVRTPIAKRFTITVSTAVAGAYTATINGTTVTYTAPASPTPTLASVASGLLDAVNNSSVASAVTAISGDSTDKVVIRADNPLDNLAVTVGSNLSVAALNLTTPAATDYVYAIENSFDSQDDWTQGFLIAPQAFQLLTTQSDRLSVGNAMEALASDESFDWVALIDAGSGLTVAQAQAEGILYTSPQGHTGFYYPYLTDLEDGVVPPSAGVAGMATRRYREEGFQQPPAGAKFPVLGVKDVVTKVNTQQQEILNPLGINIIRNLRNKGVVVWAMRTRSSNEFYTFLNTRVIMNVLNGTLRKGFDNELFSVVDGQGVLLASIAATAKSVCSRLWRGKALFGATEAEAFEVKCDFENNTPDELEQGNVLLEVYVVPAPAMEKLLINTIRVSIGTLPLNQDQVEAQLIQPETQSNTQS</sequence>
<proteinExistence type="inferred from homology"/>
<dbReference type="InterPro" id="IPR020287">
    <property type="entry name" value="Tail_sheath_C"/>
</dbReference>
<comment type="caution">
    <text evidence="4">The sequence shown here is derived from an EMBL/GenBank/DDBJ whole genome shotgun (WGS) entry which is preliminary data.</text>
</comment>